<dbReference type="OrthoDB" id="3366093at2759"/>
<feature type="compositionally biased region" description="Gly residues" evidence="1">
    <location>
        <begin position="809"/>
        <end position="818"/>
    </location>
</feature>
<feature type="chain" id="PRO_5025413433" description="Basic proline-rich protein" evidence="3">
    <location>
        <begin position="21"/>
        <end position="933"/>
    </location>
</feature>
<proteinExistence type="predicted"/>
<feature type="compositionally biased region" description="Polar residues" evidence="1">
    <location>
        <begin position="536"/>
        <end position="553"/>
    </location>
</feature>
<feature type="region of interest" description="Disordered" evidence="1">
    <location>
        <begin position="344"/>
        <end position="364"/>
    </location>
</feature>
<evidence type="ECO:0000256" key="2">
    <source>
        <dbReference type="SAM" id="Phobius"/>
    </source>
</evidence>
<evidence type="ECO:0000313" key="5">
    <source>
        <dbReference type="Proteomes" id="UP000800096"/>
    </source>
</evidence>
<feature type="region of interest" description="Disordered" evidence="1">
    <location>
        <begin position="294"/>
        <end position="313"/>
    </location>
</feature>
<keyword evidence="5" id="KW-1185">Reference proteome</keyword>
<dbReference type="GO" id="GO:0007232">
    <property type="term" value="P:osmosensory signaling pathway via Sho1 osmosensor"/>
    <property type="evidence" value="ECO:0007669"/>
    <property type="project" value="InterPro"/>
</dbReference>
<dbReference type="GO" id="GO:0030010">
    <property type="term" value="P:establishment of cell polarity"/>
    <property type="evidence" value="ECO:0007669"/>
    <property type="project" value="TreeGrafter"/>
</dbReference>
<keyword evidence="2" id="KW-0472">Membrane</keyword>
<dbReference type="GO" id="GO:0030427">
    <property type="term" value="C:site of polarized growth"/>
    <property type="evidence" value="ECO:0007669"/>
    <property type="project" value="TreeGrafter"/>
</dbReference>
<feature type="region of interest" description="Disordered" evidence="1">
    <location>
        <begin position="864"/>
        <end position="933"/>
    </location>
</feature>
<evidence type="ECO:0000256" key="3">
    <source>
        <dbReference type="SAM" id="SignalP"/>
    </source>
</evidence>
<feature type="region of interest" description="Disordered" evidence="1">
    <location>
        <begin position="57"/>
        <end position="81"/>
    </location>
</feature>
<feature type="transmembrane region" description="Helical" evidence="2">
    <location>
        <begin position="831"/>
        <end position="853"/>
    </location>
</feature>
<dbReference type="GO" id="GO:0005576">
    <property type="term" value="C:extracellular region"/>
    <property type="evidence" value="ECO:0007669"/>
    <property type="project" value="TreeGrafter"/>
</dbReference>
<keyword evidence="2" id="KW-0812">Transmembrane</keyword>
<dbReference type="GO" id="GO:0001402">
    <property type="term" value="P:signal transduction involved in filamentous growth"/>
    <property type="evidence" value="ECO:0007669"/>
    <property type="project" value="TreeGrafter"/>
</dbReference>
<sequence>MARSTTVWAAALVLASFSGSGPLLTTAEAMPAPGPQETQGRPRYYFPRHVKRQIVTNTTAPAAPTTSPASSSSTEQIQSRQPDVLTSLLDVLDPKSDQSTKVVVSKSDTDIHTGTVTSIQEILVTPVPEVDNPLPGTGNQRPSPAPASPGPVQESPSSNGVPSVGLRSTASPEAEPKSEPMAPSSDARVPSSGSPLGPTGLMPEVIVPGTSATPTPLAGPSSSAPAAVLQPNPTPSASLPAGNIAPIIAPTGSAPAAFVQPTPISKAPVSSGESVQRVGSTGSVPEVIVPASSVPSEPVASSSETGLPTLAPTLQSGEQPLLAQTSTGGIVVGITTALGTGASTATSVGDDADPTSEAVLPSGSSVPSSIVSSVITEVPGVLPPGSAGPTAPVSESPLPTASGVHPPHVSSLVSDVSSLSPSAMSGLPASVNSSIISSLVSDLPPSPTVPVSLSSASNIVSSIASGISPGLVASGSVSSGFSTASGTVPTSSYPILSSLLPSETPTVPPSVVSSGLSSTTIESPSGILPSGVPGTGVSSAPTVTSSPIQSSGVPASESTFSSGASSSAIATSPSPGNVTLSEIPTFVIPSSSAPITDSASVVAPSPTPVVTSKPTPVQSQRPIGTDKATTMVVGSSIIQETTSYAAPSATSSGIPSSLPKMIAPPGGFVSGPTGDDFLGQVCFKWQLNYPFVSANDGGNQIFHYLPKAVADGLNISVSDVRNVGLRPLDTTASQGFITTLALFTIPKDLQSKLAAQLRNPADPFWRNKDQSVNVLTDLINTACPLPAGQLPGENGSPNQAANPAASAPGGPGDGGALGGDINSSRPVNASAAGIATGAIVGAIAYGAAMFFVARRYRNKRIAHGRTSSVPSTGSRMTSGSIPGGAAAWMHGARNGRITPASRGSQGSSSTQGRSVRTQQISAPVMAENSLGWD</sequence>
<feature type="region of interest" description="Disordered" evidence="1">
    <location>
        <begin position="786"/>
        <end position="821"/>
    </location>
</feature>
<dbReference type="AlphaFoldDB" id="A0A6A5QF01"/>
<dbReference type="PANTHER" id="PTHR35778:SF1">
    <property type="entry name" value="SIGNALING MUCIN HKR1-RELATED"/>
    <property type="match status" value="1"/>
</dbReference>
<dbReference type="InterPro" id="IPR039295">
    <property type="entry name" value="MSB2"/>
</dbReference>
<feature type="compositionally biased region" description="Low complexity" evidence="1">
    <location>
        <begin position="598"/>
        <end position="619"/>
    </location>
</feature>
<dbReference type="GO" id="GO:0031505">
    <property type="term" value="P:fungal-type cell wall organization"/>
    <property type="evidence" value="ECO:0007669"/>
    <property type="project" value="TreeGrafter"/>
</dbReference>
<feature type="compositionally biased region" description="Low complexity" evidence="1">
    <location>
        <begin position="901"/>
        <end position="919"/>
    </location>
</feature>
<feature type="region of interest" description="Disordered" evidence="1">
    <location>
        <begin position="382"/>
        <end position="406"/>
    </location>
</feature>
<organism evidence="4 5">
    <name type="scientific">Ampelomyces quisqualis</name>
    <name type="common">Powdery mildew agent</name>
    <dbReference type="NCBI Taxonomy" id="50730"/>
    <lineage>
        <taxon>Eukaryota</taxon>
        <taxon>Fungi</taxon>
        <taxon>Dikarya</taxon>
        <taxon>Ascomycota</taxon>
        <taxon>Pezizomycotina</taxon>
        <taxon>Dothideomycetes</taxon>
        <taxon>Pleosporomycetidae</taxon>
        <taxon>Pleosporales</taxon>
        <taxon>Pleosporineae</taxon>
        <taxon>Phaeosphaeriaceae</taxon>
        <taxon>Ampelomyces</taxon>
    </lineage>
</organism>
<feature type="region of interest" description="Disordered" evidence="1">
    <location>
        <begin position="597"/>
        <end position="622"/>
    </location>
</feature>
<dbReference type="PANTHER" id="PTHR35778">
    <property type="entry name" value="SIGNALING MUCIN HKR1-RELATED"/>
    <property type="match status" value="1"/>
</dbReference>
<evidence type="ECO:0008006" key="6">
    <source>
        <dbReference type="Google" id="ProtNLM"/>
    </source>
</evidence>
<evidence type="ECO:0000313" key="4">
    <source>
        <dbReference type="EMBL" id="KAF1913356.1"/>
    </source>
</evidence>
<dbReference type="GO" id="GO:0005034">
    <property type="term" value="F:osmosensor activity"/>
    <property type="evidence" value="ECO:0007669"/>
    <property type="project" value="InterPro"/>
</dbReference>
<dbReference type="Proteomes" id="UP000800096">
    <property type="component" value="Unassembled WGS sequence"/>
</dbReference>
<feature type="region of interest" description="Disordered" evidence="1">
    <location>
        <begin position="502"/>
        <end position="575"/>
    </location>
</feature>
<feature type="signal peptide" evidence="3">
    <location>
        <begin position="1"/>
        <end position="20"/>
    </location>
</feature>
<feature type="compositionally biased region" description="Low complexity" evidence="1">
    <location>
        <begin position="795"/>
        <end position="808"/>
    </location>
</feature>
<feature type="compositionally biased region" description="Low complexity" evidence="1">
    <location>
        <begin position="294"/>
        <end position="304"/>
    </location>
</feature>
<feature type="compositionally biased region" description="Low complexity" evidence="1">
    <location>
        <begin position="208"/>
        <end position="227"/>
    </location>
</feature>
<name>A0A6A5QF01_AMPQU</name>
<accession>A0A6A5QF01</accession>
<dbReference type="EMBL" id="ML979139">
    <property type="protein sequence ID" value="KAF1913356.1"/>
    <property type="molecule type" value="Genomic_DNA"/>
</dbReference>
<keyword evidence="2" id="KW-1133">Transmembrane helix</keyword>
<keyword evidence="3" id="KW-0732">Signal</keyword>
<dbReference type="GO" id="GO:0009986">
    <property type="term" value="C:cell surface"/>
    <property type="evidence" value="ECO:0007669"/>
    <property type="project" value="TreeGrafter"/>
</dbReference>
<reference evidence="4" key="1">
    <citation type="journal article" date="2020" name="Stud. Mycol.">
        <title>101 Dothideomycetes genomes: a test case for predicting lifestyles and emergence of pathogens.</title>
        <authorList>
            <person name="Haridas S."/>
            <person name="Albert R."/>
            <person name="Binder M."/>
            <person name="Bloem J."/>
            <person name="Labutti K."/>
            <person name="Salamov A."/>
            <person name="Andreopoulos B."/>
            <person name="Baker S."/>
            <person name="Barry K."/>
            <person name="Bills G."/>
            <person name="Bluhm B."/>
            <person name="Cannon C."/>
            <person name="Castanera R."/>
            <person name="Culley D."/>
            <person name="Daum C."/>
            <person name="Ezra D."/>
            <person name="Gonzalez J."/>
            <person name="Henrissat B."/>
            <person name="Kuo A."/>
            <person name="Liang C."/>
            <person name="Lipzen A."/>
            <person name="Lutzoni F."/>
            <person name="Magnuson J."/>
            <person name="Mondo S."/>
            <person name="Nolan M."/>
            <person name="Ohm R."/>
            <person name="Pangilinan J."/>
            <person name="Park H.-J."/>
            <person name="Ramirez L."/>
            <person name="Alfaro M."/>
            <person name="Sun H."/>
            <person name="Tritt A."/>
            <person name="Yoshinaga Y."/>
            <person name="Zwiers L.-H."/>
            <person name="Turgeon B."/>
            <person name="Goodwin S."/>
            <person name="Spatafora J."/>
            <person name="Crous P."/>
            <person name="Grigoriev I."/>
        </authorList>
    </citation>
    <scope>NUCLEOTIDE SEQUENCE</scope>
    <source>
        <strain evidence="4">HMLAC05119</strain>
    </source>
</reference>
<dbReference type="GO" id="GO:0006972">
    <property type="term" value="P:hyperosmotic response"/>
    <property type="evidence" value="ECO:0007669"/>
    <property type="project" value="TreeGrafter"/>
</dbReference>
<evidence type="ECO:0000256" key="1">
    <source>
        <dbReference type="SAM" id="MobiDB-lite"/>
    </source>
</evidence>
<gene>
    <name evidence="4" type="ORF">BDU57DRAFT_353383</name>
</gene>
<feature type="compositionally biased region" description="Polar residues" evidence="1">
    <location>
        <begin position="865"/>
        <end position="880"/>
    </location>
</feature>
<feature type="compositionally biased region" description="Polar residues" evidence="1">
    <location>
        <begin position="154"/>
        <end position="171"/>
    </location>
</feature>
<feature type="compositionally biased region" description="Low complexity" evidence="1">
    <location>
        <begin position="58"/>
        <end position="74"/>
    </location>
</feature>
<protein>
    <recommendedName>
        <fullName evidence="6">Basic proline-rich protein</fullName>
    </recommendedName>
</protein>
<feature type="compositionally biased region" description="Low complexity" evidence="1">
    <location>
        <begin position="554"/>
        <end position="575"/>
    </location>
</feature>
<feature type="compositionally biased region" description="Low complexity" evidence="1">
    <location>
        <begin position="502"/>
        <end position="520"/>
    </location>
</feature>
<dbReference type="GO" id="GO:0005886">
    <property type="term" value="C:plasma membrane"/>
    <property type="evidence" value="ECO:0007669"/>
    <property type="project" value="InterPro"/>
</dbReference>
<feature type="region of interest" description="Disordered" evidence="1">
    <location>
        <begin position="122"/>
        <end position="237"/>
    </location>
</feature>